<dbReference type="InterPro" id="IPR001482">
    <property type="entry name" value="T2SS/T4SS_dom"/>
</dbReference>
<evidence type="ECO:0000313" key="6">
    <source>
        <dbReference type="EMBL" id="AGK97711.1"/>
    </source>
</evidence>
<dbReference type="Gene3D" id="3.30.450.90">
    <property type="match status" value="1"/>
</dbReference>
<dbReference type="InterPro" id="IPR027417">
    <property type="entry name" value="P-loop_NTPase"/>
</dbReference>
<dbReference type="FunFam" id="3.40.50.300:FF:000398">
    <property type="entry name" value="Type IV pilus assembly ATPase PilB"/>
    <property type="match status" value="1"/>
</dbReference>
<keyword evidence="7" id="KW-1185">Reference proteome</keyword>
<dbReference type="PATRIC" id="fig|86416.3.peg.2859"/>
<dbReference type="Proteomes" id="UP000013523">
    <property type="component" value="Chromosome"/>
</dbReference>
<name>R4K7L5_CLOPA</name>
<dbReference type="OrthoDB" id="9808272at2"/>
<dbReference type="eggNOG" id="COG2804">
    <property type="taxonomic scope" value="Bacteria"/>
</dbReference>
<evidence type="ECO:0000259" key="4">
    <source>
        <dbReference type="Pfam" id="PF00437"/>
    </source>
</evidence>
<evidence type="ECO:0000256" key="2">
    <source>
        <dbReference type="ARBA" id="ARBA00022741"/>
    </source>
</evidence>
<keyword evidence="3" id="KW-0067">ATP-binding</keyword>
<feature type="domain" description="Type II secretion system protein GspE N-terminal" evidence="5">
    <location>
        <begin position="21"/>
        <end position="103"/>
    </location>
</feature>
<sequence>MIIIENKFKKSTEIYNNSDGFIDLDNFQISTEPIKFINKSIACKHCVFPYKENESELFVAMENPLDSAALNDLRFITQKNIVPFKASKDQILYYIKLFYEMKDSKKAIREMEKDIEVKSLNNNIDDSEVNDSPSVRLIDSIITQAIARKASDIHIEPFKNYLYIRIRVDGRLQELMKLPKAAYKSINIRIKVMAKMNITLRMIPQDGKIDYIKDESGYDFRVSSIPTIYGEKFVIRVLYKTIKNISLDELAHSSANIIRDIISKPNGIILLCGPTGSGKSSTVYSILKELNKEEKNIVTIEDPVEFTIDNINQINVNKTAGLTFPSGLRSLLRQDPDIISVGEIRDEETAKVAVRAAITGHLVISTLHTKDAPGTVLRLMDMGVQHYLLADALIAVIAQRLVRKICPHCKEKYMPDAVEREICNLKEKQYLFKGKGCPKCNNTGYLGRIAIFEIMKIDNEMKKFIYEGVSTEKLREYSVRIGMKTLRQNCVALIKDGITTIHEYRNTIYSNEEYSDEVI</sequence>
<evidence type="ECO:0000256" key="3">
    <source>
        <dbReference type="ARBA" id="ARBA00022840"/>
    </source>
</evidence>
<dbReference type="STRING" id="86416.Clopa_2873"/>
<dbReference type="PANTHER" id="PTHR30258:SF1">
    <property type="entry name" value="PROTEIN TRANSPORT PROTEIN HOFB HOMOLOG"/>
    <property type="match status" value="1"/>
</dbReference>
<dbReference type="GO" id="GO:0016887">
    <property type="term" value="F:ATP hydrolysis activity"/>
    <property type="evidence" value="ECO:0007669"/>
    <property type="project" value="TreeGrafter"/>
</dbReference>
<evidence type="ECO:0000259" key="5">
    <source>
        <dbReference type="Pfam" id="PF05157"/>
    </source>
</evidence>
<dbReference type="Gene3D" id="3.30.300.160">
    <property type="entry name" value="Type II secretion system, protein E, N-terminal domain"/>
    <property type="match status" value="1"/>
</dbReference>
<dbReference type="InterPro" id="IPR007831">
    <property type="entry name" value="T2SS_GspE_N"/>
</dbReference>
<dbReference type="EMBL" id="CP003261">
    <property type="protein sequence ID" value="AGK97711.1"/>
    <property type="molecule type" value="Genomic_DNA"/>
</dbReference>
<keyword evidence="2" id="KW-0547">Nucleotide-binding</keyword>
<comment type="similarity">
    <text evidence="1">Belongs to the GSP E family.</text>
</comment>
<dbReference type="PANTHER" id="PTHR30258">
    <property type="entry name" value="TYPE II SECRETION SYSTEM PROTEIN GSPE-RELATED"/>
    <property type="match status" value="1"/>
</dbReference>
<feature type="domain" description="Bacterial type II secretion system protein E" evidence="4">
    <location>
        <begin position="129"/>
        <end position="504"/>
    </location>
</feature>
<dbReference type="SUPFAM" id="SSF52540">
    <property type="entry name" value="P-loop containing nucleoside triphosphate hydrolases"/>
    <property type="match status" value="1"/>
</dbReference>
<gene>
    <name evidence="6" type="ORF">Clopa_2873</name>
</gene>
<dbReference type="KEGG" id="cpas:Clopa_2873"/>
<dbReference type="Gene3D" id="3.40.50.300">
    <property type="entry name" value="P-loop containing nucleotide triphosphate hydrolases"/>
    <property type="match status" value="1"/>
</dbReference>
<dbReference type="RefSeq" id="WP_015616005.1">
    <property type="nucleotide sequence ID" value="NC_021182.1"/>
</dbReference>
<dbReference type="GO" id="GO:0005524">
    <property type="term" value="F:ATP binding"/>
    <property type="evidence" value="ECO:0007669"/>
    <property type="project" value="UniProtKB-KW"/>
</dbReference>
<dbReference type="Pfam" id="PF00437">
    <property type="entry name" value="T2SSE"/>
    <property type="match status" value="1"/>
</dbReference>
<dbReference type="HOGENOM" id="CLU_013446_10_6_9"/>
<accession>R4K7L5</accession>
<dbReference type="AlphaFoldDB" id="R4K7L5"/>
<dbReference type="GO" id="GO:0005886">
    <property type="term" value="C:plasma membrane"/>
    <property type="evidence" value="ECO:0007669"/>
    <property type="project" value="TreeGrafter"/>
</dbReference>
<proteinExistence type="inferred from homology"/>
<organism evidence="6 7">
    <name type="scientific">Clostridium pasteurianum BC1</name>
    <dbReference type="NCBI Taxonomy" id="86416"/>
    <lineage>
        <taxon>Bacteria</taxon>
        <taxon>Bacillati</taxon>
        <taxon>Bacillota</taxon>
        <taxon>Clostridia</taxon>
        <taxon>Eubacteriales</taxon>
        <taxon>Clostridiaceae</taxon>
        <taxon>Clostridium</taxon>
    </lineage>
</organism>
<dbReference type="CDD" id="cd01129">
    <property type="entry name" value="PulE-GspE-like"/>
    <property type="match status" value="1"/>
</dbReference>
<protein>
    <submittedName>
        <fullName evidence="6">Type II secretory pathway, ATPase PulE/Tfp pilus assembly pathway, ATPase PilB</fullName>
    </submittedName>
</protein>
<evidence type="ECO:0000313" key="7">
    <source>
        <dbReference type="Proteomes" id="UP000013523"/>
    </source>
</evidence>
<dbReference type="InterPro" id="IPR037257">
    <property type="entry name" value="T2SS_E_N_sf"/>
</dbReference>
<evidence type="ECO:0000256" key="1">
    <source>
        <dbReference type="ARBA" id="ARBA00006611"/>
    </source>
</evidence>
<dbReference type="Pfam" id="PF05157">
    <property type="entry name" value="MshEN"/>
    <property type="match status" value="1"/>
</dbReference>
<reference evidence="6 7" key="1">
    <citation type="submission" date="2012-01" db="EMBL/GenBank/DDBJ databases">
        <title>Complete sequence of chromosome of Clostridium pasteurianum BC1.</title>
        <authorList>
            <consortium name="US DOE Joint Genome Institute"/>
            <person name="Lucas S."/>
            <person name="Han J."/>
            <person name="Lapidus A."/>
            <person name="Cheng J.-F."/>
            <person name="Goodwin L."/>
            <person name="Pitluck S."/>
            <person name="Peters L."/>
            <person name="Mikhailova N."/>
            <person name="Teshima H."/>
            <person name="Detter J.C."/>
            <person name="Han C."/>
            <person name="Tapia R."/>
            <person name="Land M."/>
            <person name="Hauser L."/>
            <person name="Kyrpides N."/>
            <person name="Ivanova N."/>
            <person name="Pagani I."/>
            <person name="Dunn J."/>
            <person name="Taghavi S."/>
            <person name="Francis A."/>
            <person name="van der Lelie D."/>
            <person name="Woyke T."/>
        </authorList>
    </citation>
    <scope>NUCLEOTIDE SEQUENCE [LARGE SCALE GENOMIC DNA]</scope>
    <source>
        <strain evidence="6 7">BC1</strain>
    </source>
</reference>
<dbReference type="SUPFAM" id="SSF160246">
    <property type="entry name" value="EspE N-terminal domain-like"/>
    <property type="match status" value="1"/>
</dbReference>